<reference evidence="1" key="1">
    <citation type="journal article" date="2015" name="Nature">
        <title>Complex archaea that bridge the gap between prokaryotes and eukaryotes.</title>
        <authorList>
            <person name="Spang A."/>
            <person name="Saw J.H."/>
            <person name="Jorgensen S.L."/>
            <person name="Zaremba-Niedzwiedzka K."/>
            <person name="Martijn J."/>
            <person name="Lind A.E."/>
            <person name="van Eijk R."/>
            <person name="Schleper C."/>
            <person name="Guy L."/>
            <person name="Ettema T.J."/>
        </authorList>
    </citation>
    <scope>NUCLEOTIDE SEQUENCE</scope>
</reference>
<sequence>MRFESSFVFAAAKKYLPKGSIQKLFTKSTRLFNMWATDPRTSAIVARNPIDRIRILLNELDDFGQGHVSRAAIDYMAEPLGCHCVEKSGAKSDKGTIDGEVADISIALGNLGSEVREALKNGEIDSDKRRLIVEAARNVKRQVEELLDAAGMNK</sequence>
<dbReference type="EMBL" id="LAZR01001994">
    <property type="protein sequence ID" value="KKN36007.1"/>
    <property type="molecule type" value="Genomic_DNA"/>
</dbReference>
<evidence type="ECO:0000313" key="1">
    <source>
        <dbReference type="EMBL" id="KKN36007.1"/>
    </source>
</evidence>
<organism evidence="1">
    <name type="scientific">marine sediment metagenome</name>
    <dbReference type="NCBI Taxonomy" id="412755"/>
    <lineage>
        <taxon>unclassified sequences</taxon>
        <taxon>metagenomes</taxon>
        <taxon>ecological metagenomes</taxon>
    </lineage>
</organism>
<comment type="caution">
    <text evidence="1">The sequence shown here is derived from an EMBL/GenBank/DDBJ whole genome shotgun (WGS) entry which is preliminary data.</text>
</comment>
<accession>A0A0F9QG88</accession>
<dbReference type="AlphaFoldDB" id="A0A0F9QG88"/>
<proteinExistence type="predicted"/>
<protein>
    <submittedName>
        <fullName evidence="1">Uncharacterized protein</fullName>
    </submittedName>
</protein>
<gene>
    <name evidence="1" type="ORF">LCGC14_0777840</name>
</gene>
<name>A0A0F9QG88_9ZZZZ</name>